<dbReference type="AGR" id="FB:FBgn0040905"/>
<organism evidence="1 5">
    <name type="scientific">Drosophila melanogaster</name>
    <name type="common">Fruit fly</name>
    <dbReference type="NCBI Taxonomy" id="7227"/>
    <lineage>
        <taxon>Eukaryota</taxon>
        <taxon>Metazoa</taxon>
        <taxon>Ecdysozoa</taxon>
        <taxon>Arthropoda</taxon>
        <taxon>Hexapoda</taxon>
        <taxon>Insecta</taxon>
        <taxon>Pterygota</taxon>
        <taxon>Neoptera</taxon>
        <taxon>Endopterygota</taxon>
        <taxon>Diptera</taxon>
        <taxon>Brachycera</taxon>
        <taxon>Muscomorpha</taxon>
        <taxon>Ephydroidea</taxon>
        <taxon>Drosophilidae</taxon>
        <taxon>Drosophila</taxon>
        <taxon>Sophophora</taxon>
    </lineage>
</organism>
<dbReference type="Bgee" id="FBgn0040905">
    <property type="expression patterns" value="Expressed in testis and 22 other cell types or tissues"/>
</dbReference>
<keyword evidence="5" id="KW-1185">Reference proteome</keyword>
<dbReference type="EMBL" id="AE014298">
    <property type="protein sequence ID" value="AAF45935.1"/>
    <property type="molecule type" value="Genomic_DNA"/>
</dbReference>
<sequence>MADIFTTLPKRRLVPNLLKSIIMVLEHTSRPMTDTELNIFLGSQYQRNDPEFFAQVQINLHDGIESAILRRQGNQISLLAWILTKPMNL</sequence>
<reference evidence="5" key="2">
    <citation type="journal article" date="2002" name="Genome Biol.">
        <title>Finishing a whole-genome shotgun: release 3 of the Drosophila melanogaster euchromatic genome sequence.</title>
        <authorList>
            <person name="Celniker S.E."/>
            <person name="Wheeler D.A."/>
            <person name="Kronmiller B."/>
            <person name="Carlson J.W."/>
            <person name="Halpern A."/>
            <person name="Patel S."/>
            <person name="Adams M."/>
            <person name="Champe M."/>
            <person name="Dugan S.P."/>
            <person name="Frise E."/>
            <person name="Hodgson A."/>
            <person name="George R.A."/>
            <person name="Hoskins R.A."/>
            <person name="Laverty T."/>
            <person name="Muzny D.M."/>
            <person name="Nelson C.R."/>
            <person name="Pacleb J.M."/>
            <person name="Park S."/>
            <person name="Pfeiffer B.D."/>
            <person name="Richards S."/>
            <person name="Sodergren E.J."/>
            <person name="Svirskas R."/>
            <person name="Tabor P.E."/>
            <person name="Wan K."/>
            <person name="Stapleton M."/>
            <person name="Sutton G.G."/>
            <person name="Venter C."/>
            <person name="Weinstock G."/>
            <person name="Scherer S.E."/>
            <person name="Myers E.W."/>
            <person name="Gibbs R.A."/>
            <person name="Rubin G.M."/>
        </authorList>
    </citation>
    <scope>NUCLEOTIDE SEQUENCE [LARGE SCALE GENOMIC DNA]</scope>
    <source>
        <strain evidence="5">Berkeley</strain>
    </source>
</reference>
<dbReference type="EMBL" id="BT023693">
    <property type="protein sequence ID" value="AAY85093.1"/>
    <property type="molecule type" value="mRNA"/>
</dbReference>
<evidence type="ECO:0000313" key="4">
    <source>
        <dbReference type="FlyBase" id="FBgn0040905"/>
    </source>
</evidence>
<dbReference type="OMA" id="WILTKPM"/>
<dbReference type="OrthoDB" id="1110759at2759"/>
<dbReference type="UCSC" id="CG15578-RA">
    <property type="organism name" value="d. melanogaster"/>
</dbReference>
<dbReference type="FlyBase" id="FBgn0040905">
    <property type="gene designation" value="CG15578"/>
</dbReference>
<evidence type="ECO:0000313" key="5">
    <source>
        <dbReference type="Proteomes" id="UP000000803"/>
    </source>
</evidence>
<protein>
    <submittedName>
        <fullName evidence="3">GEO10192p1</fullName>
    </submittedName>
    <submittedName>
        <fullName evidence="2">IP03615p</fullName>
    </submittedName>
</protein>
<accession>Q9W4L6</accession>
<reference evidence="1" key="11">
    <citation type="journal article" date="2015" name="G3 (Bethesda)">
        <title>Gene Model Annotations for Drosophila melanogaster: Impact of High-Throughput Data.</title>
        <authorList>
            <consortium name="FlyBase Consortium"/>
            <person name="Matthews B.B."/>
            <person name="Dos Santos G."/>
            <person name="Crosby M.A."/>
            <person name="Emmert D.B."/>
            <person name="St Pierre S.E."/>
            <person name="Gramates L.S."/>
            <person name="Zhou P."/>
            <person name="Schroeder A.J."/>
            <person name="Falls K."/>
            <person name="Strelets V."/>
            <person name="Russo S.M."/>
            <person name="Gelbart W.M."/>
            <person name="null"/>
        </authorList>
    </citation>
    <scope>NUCLEOTIDE SEQUENCE</scope>
</reference>
<reference evidence="1" key="15">
    <citation type="submission" date="2023-12" db="EMBL/GenBank/DDBJ databases">
        <authorList>
            <consortium name="FlyBase"/>
        </authorList>
    </citation>
    <scope>NUCLEOTIDE SEQUENCE</scope>
</reference>
<dbReference type="PaxDb" id="7227-FBpp0070627"/>
<dbReference type="RefSeq" id="NP_652514.1">
    <property type="nucleotide sequence ID" value="NM_144257.2"/>
</dbReference>
<evidence type="ECO:0000313" key="1">
    <source>
        <dbReference type="EMBL" id="AAF45935.1"/>
    </source>
</evidence>
<reference evidence="1 5" key="5">
    <citation type="journal article" date="2002" name="Genome Biol.">
        <title>Heterochromatic sequences in a Drosophila whole-genome shotgun assembly.</title>
        <authorList>
            <person name="Hoskins R.A."/>
            <person name="Smith C.D."/>
            <person name="Carlson J.W."/>
            <person name="Carvalho A.B."/>
            <person name="Halpern A."/>
            <person name="Kaminker J.S."/>
            <person name="Kennedy C."/>
            <person name="Mungall C.J."/>
            <person name="Sullivan B.A."/>
            <person name="Sutton G.G."/>
            <person name="Yasuhara J.C."/>
            <person name="Wakimoto B.T."/>
            <person name="Myers E.W."/>
            <person name="Celniker S.E."/>
            <person name="Rubin G.M."/>
            <person name="Karpen G.H."/>
        </authorList>
    </citation>
    <scope>NUCLEOTIDE SEQUENCE [LARGE SCALE GENOMIC DNA]</scope>
    <source>
        <strain evidence="5">Berkeley</strain>
    </source>
</reference>
<dbReference type="BioGRID-ORCS" id="50379">
    <property type="hits" value="0 hits in 1 CRISPR screen"/>
</dbReference>
<dbReference type="HOGENOM" id="CLU_181748_0_0_1"/>
<reference evidence="1" key="16">
    <citation type="submission" date="2024-06" db="EMBL/GenBank/DDBJ databases">
        <title>Drosophila melanogaster release 4 sequence.</title>
        <authorList>
            <consortium name="Berkeley Drosophila Genome Project"/>
            <person name="Celniker S."/>
            <person name="Carlson J."/>
            <person name="Wan K."/>
            <person name="Pfeiffer B."/>
            <person name="Frise E."/>
            <person name="George R."/>
            <person name="Hoskins R."/>
            <person name="Stapleton M."/>
            <person name="Pacleb J."/>
            <person name="Park S."/>
            <person name="Svirskas R."/>
            <person name="Smith E."/>
            <person name="Yu C."/>
            <person name="Rubin G."/>
        </authorList>
    </citation>
    <scope>NUCLEOTIDE SEQUENCE</scope>
</reference>
<reference evidence="1" key="8">
    <citation type="submission" date="2006-08" db="EMBL/GenBank/DDBJ databases">
        <authorList>
            <person name="Celniker S."/>
            <person name="Carlson J."/>
            <person name="Wan K."/>
            <person name="Frise E."/>
            <person name="Hoskins R."/>
            <person name="Park S."/>
            <person name="Svirskas R."/>
            <person name="Rubin G."/>
        </authorList>
    </citation>
    <scope>NUCLEOTIDE SEQUENCE</scope>
</reference>
<evidence type="ECO:0000313" key="2">
    <source>
        <dbReference type="EMBL" id="AAY85093.1"/>
    </source>
</evidence>
<dbReference type="VEuPathDB" id="VectorBase:FBgn0040905"/>
<dbReference type="GeneID" id="50379"/>
<reference evidence="5" key="3">
    <citation type="journal article" date="2002" name="Genome Biol.">
        <title>Annotation of the Drosophila melanogaster euchromatic genome: a systematic review.</title>
        <authorList>
            <person name="Misra S."/>
            <person name="Crosby M.A."/>
            <person name="Mungall C.J."/>
            <person name="Matthews B.B."/>
            <person name="Campbell K.S."/>
            <person name="Hradecky P."/>
            <person name="Huang Y."/>
            <person name="Kaminker J.S."/>
            <person name="Millburn G.H."/>
            <person name="Prochnik S.E."/>
            <person name="Smith C.D."/>
            <person name="Tupy J.L."/>
            <person name="Whitfied E.J."/>
            <person name="Bayraktaroglu L."/>
            <person name="Berman B.P."/>
            <person name="Bettencourt B.R."/>
            <person name="Celniker S.E."/>
            <person name="de Grey A.D."/>
            <person name="Drysdale R.A."/>
            <person name="Harris N.L."/>
            <person name="Richter J."/>
            <person name="Russo S."/>
            <person name="Schroeder A.J."/>
            <person name="Shu S.Q."/>
            <person name="Stapleton M."/>
            <person name="Yamada C."/>
            <person name="Ashburner M."/>
            <person name="Gelbart W.M."/>
            <person name="Rubin G.M."/>
            <person name="Lewis S.E."/>
        </authorList>
    </citation>
    <scope>GENOME REANNOTATION</scope>
    <source>
        <strain evidence="5">Berkeley</strain>
    </source>
</reference>
<reference evidence="5" key="4">
    <citation type="journal article" date="2002" name="Genome Biol.">
        <title>The transposable elements of the Drosophila melanogaster euchromatin: a genomics perspective.</title>
        <authorList>
            <person name="Kaminker J.S."/>
            <person name="Bergman C.M."/>
            <person name="Kronmiller B."/>
            <person name="Carlson J."/>
            <person name="Svirskas R."/>
            <person name="Patel S."/>
            <person name="Frise E."/>
            <person name="Wheeler D.A."/>
            <person name="Lewis S.E."/>
            <person name="Rubin G.M."/>
            <person name="Ashburner M."/>
            <person name="Celniker S.E."/>
        </authorList>
    </citation>
    <scope>NUCLEOTIDE SEQUENCE [LARGE SCALE GENOMIC DNA]</scope>
    <source>
        <strain evidence="5">Berkeley</strain>
    </source>
</reference>
<reference evidence="1 5" key="6">
    <citation type="journal article" date="2005" name="PLoS Comput. Biol.">
        <title>Combined evidence annotation of transposable elements in genome sequences.</title>
        <authorList>
            <person name="Quesneville H."/>
            <person name="Bergman C.M."/>
            <person name="Andrieu O."/>
            <person name="Autard D."/>
            <person name="Nouaud D."/>
            <person name="Ashburner M."/>
            <person name="Anxolabehere D."/>
        </authorList>
    </citation>
    <scope>NUCLEOTIDE SEQUENCE [LARGE SCALE GENOMIC DNA]</scope>
    <source>
        <strain evidence="5">Berkeley</strain>
    </source>
</reference>
<dbReference type="SMR" id="Q9W4L6"/>
<reference evidence="1 5" key="10">
    <citation type="journal article" date="2007" name="Science">
        <title>Sequence finishing and mapping of Drosophila melanogaster heterochromatin.</title>
        <authorList>
            <person name="Hoskins R.A."/>
            <person name="Carlson J.W."/>
            <person name="Kennedy C."/>
            <person name="Acevedo D."/>
            <person name="Evans-Holm M."/>
            <person name="Frise E."/>
            <person name="Wan K.H."/>
            <person name="Park S."/>
            <person name="Mendez-Lago M."/>
            <person name="Rossi F."/>
            <person name="Villasante A."/>
            <person name="Dimitri P."/>
            <person name="Karpen G.H."/>
            <person name="Celniker S.E."/>
        </authorList>
    </citation>
    <scope>NUCLEOTIDE SEQUENCE [LARGE SCALE GENOMIC DNA]</scope>
    <source>
        <strain evidence="5">Berkeley</strain>
    </source>
</reference>
<proteinExistence type="evidence at transcript level"/>
<reference evidence="1" key="13">
    <citation type="journal article" date="2015" name="Genome Res.">
        <title>The Release 6 reference sequence of the Drosophila melanogaster genome.</title>
        <authorList>
            <person name="Hoskins R.A."/>
            <person name="Carlson J.W."/>
            <person name="Wan K.H."/>
            <person name="Park S."/>
            <person name="Mendez I."/>
            <person name="Galle S.E."/>
            <person name="Booth B.W."/>
            <person name="Pfeiffer B.D."/>
            <person name="George R.A."/>
            <person name="Svirskas R."/>
            <person name="Krzywinski M."/>
            <person name="Schein J."/>
            <person name="Accardo M.C."/>
            <person name="Damia E."/>
            <person name="Messina G."/>
            <person name="Mendez-Lago M."/>
            <person name="de Pablos B."/>
            <person name="Demakova O.V."/>
            <person name="Andreyeva E.N."/>
            <person name="Boldyreva L.V."/>
            <person name="Marra M."/>
            <person name="Carvalho A.B."/>
            <person name="Dimitri P."/>
            <person name="Villasante A."/>
            <person name="Zhimulev I.F."/>
            <person name="Rubin G.M."/>
            <person name="Karpen G.H."/>
            <person name="Celniker S.E."/>
        </authorList>
    </citation>
    <scope>NUCLEOTIDE SEQUENCE</scope>
</reference>
<reference evidence="2" key="7">
    <citation type="submission" date="2005-06" db="EMBL/GenBank/DDBJ databases">
        <authorList>
            <person name="Stapleton M."/>
            <person name="Carlson J."/>
            <person name="Chavez C."/>
            <person name="Frise E."/>
            <person name="George R."/>
            <person name="Pacleb J."/>
            <person name="Park S."/>
            <person name="Wan K."/>
            <person name="Yu C."/>
            <person name="Celniker S."/>
        </authorList>
    </citation>
    <scope>NUCLEOTIDE SEQUENCE</scope>
</reference>
<dbReference type="DNASU" id="50379"/>
<dbReference type="Proteomes" id="UP000000803">
    <property type="component" value="Chromosome X"/>
</dbReference>
<reference evidence="1" key="12">
    <citation type="journal article" date="2015" name="G3 (Bethesda)">
        <title>Gene Model Annotations for Drosophila melanogaster: The Rule-Benders.</title>
        <authorList>
            <consortium name="FlyBase Consortium"/>
            <person name="Crosby M.A."/>
            <person name="Gramates L.S."/>
            <person name="Dos Santos G."/>
            <person name="Matthews B.B."/>
            <person name="St Pierre S.E."/>
            <person name="Zhou P."/>
            <person name="Schroeder A.J."/>
            <person name="Falls K."/>
            <person name="Emmert D.B."/>
            <person name="Russo S.M."/>
            <person name="Gelbart W.M."/>
            <person name="null"/>
        </authorList>
    </citation>
    <scope>NUCLEOTIDE SEQUENCE</scope>
</reference>
<reference evidence="3" key="14">
    <citation type="submission" date="2016-07" db="EMBL/GenBank/DDBJ databases">
        <authorList>
            <person name="Wan K."/>
            <person name="Booth B."/>
            <person name="Spirohn K."/>
            <person name="Hao T."/>
            <person name="Hu Y."/>
            <person name="Calderwood M."/>
            <person name="Hill D."/>
            <person name="Mohr S."/>
            <person name="Vidal M."/>
            <person name="Celniker S."/>
            <person name="Perrimon N."/>
        </authorList>
    </citation>
    <scope>NUCLEOTIDE SEQUENCE</scope>
</reference>
<dbReference type="AlphaFoldDB" id="Q9W4L6"/>
<dbReference type="IntAct" id="Q9W4L6">
    <property type="interactions" value="3"/>
</dbReference>
<name>Q9W4L6_DROME</name>
<dbReference type="KEGG" id="dme:Dmel_CG15578"/>
<dbReference type="EMBL" id="KX531791">
    <property type="protein sequence ID" value="ANY27601.1"/>
    <property type="molecule type" value="mRNA"/>
</dbReference>
<reference evidence="1 5" key="9">
    <citation type="journal article" date="2007" name="Science">
        <title>The Release 5.1 annotation of Drosophila melanogaster heterochromatin.</title>
        <authorList>
            <person name="Smith C.D."/>
            <person name="Shu S."/>
            <person name="Mungall C.J."/>
            <person name="Karpen G.H."/>
        </authorList>
    </citation>
    <scope>NUCLEOTIDE SEQUENCE [LARGE SCALE GENOMIC DNA]</scope>
    <source>
        <strain evidence="5">Berkeley</strain>
    </source>
</reference>
<evidence type="ECO:0000313" key="3">
    <source>
        <dbReference type="EMBL" id="ANY27601.1"/>
    </source>
</evidence>
<reference evidence="1 5" key="1">
    <citation type="journal article" date="2000" name="Science">
        <title>The genome sequence of Drosophila melanogaster.</title>
        <authorList>
            <person name="Adams M.D."/>
            <person name="Celniker S.E."/>
            <person name="Holt R.A."/>
            <person name="Evans C.A."/>
            <person name="Gocayne J.D."/>
            <person name="Amanatides P.G."/>
            <person name="Scherer S.E."/>
            <person name="Li P.W."/>
            <person name="Hoskins R.A."/>
            <person name="Galle R.F."/>
            <person name="George R.A."/>
            <person name="Lewis S.E."/>
            <person name="Richards S."/>
            <person name="Ashburner M."/>
            <person name="Henderson S.N."/>
            <person name="Sutton G.G."/>
            <person name="Wortman J.R."/>
            <person name="Yandell M.D."/>
            <person name="Zhang Q."/>
            <person name="Chen L.X."/>
            <person name="Brandon R.C."/>
            <person name="Rogers Y.H."/>
            <person name="Blazej R.G."/>
            <person name="Champe M."/>
            <person name="Pfeiffer B.D."/>
            <person name="Wan K.H."/>
            <person name="Doyle C."/>
            <person name="Baxter E.G."/>
            <person name="Helt G."/>
            <person name="Nelson C.R."/>
            <person name="Gabor G.L."/>
            <person name="Abril J.F."/>
            <person name="Agbayani A."/>
            <person name="An H.J."/>
            <person name="Andrews-Pfannkoch C."/>
            <person name="Baldwin D."/>
            <person name="Ballew R.M."/>
            <person name="Basu A."/>
            <person name="Baxendale J."/>
            <person name="Bayraktaroglu L."/>
            <person name="Beasley E.M."/>
            <person name="Beeson K.Y."/>
            <person name="Benos P.V."/>
            <person name="Berman B.P."/>
            <person name="Bhandari D."/>
            <person name="Bolshakov S."/>
            <person name="Borkova D."/>
            <person name="Botchan M.R."/>
            <person name="Bouck J."/>
            <person name="Brokstein P."/>
            <person name="Brottier P."/>
            <person name="Burtis K.C."/>
            <person name="Busam D.A."/>
            <person name="Butler H."/>
            <person name="Cadieu E."/>
            <person name="Center A."/>
            <person name="Chandra I."/>
            <person name="Cherry J.M."/>
            <person name="Cawley S."/>
            <person name="Dahlke C."/>
            <person name="Davenport L.B."/>
            <person name="Davies P."/>
            <person name="de Pablos B."/>
            <person name="Delcher A."/>
            <person name="Deng Z."/>
            <person name="Mays A.D."/>
            <person name="Dew I."/>
            <person name="Dietz S.M."/>
            <person name="Dodson K."/>
            <person name="Doup L.E."/>
            <person name="Downes M."/>
            <person name="Dugan-Rocha S."/>
            <person name="Dunkov B.C."/>
            <person name="Dunn P."/>
            <person name="Durbin K.J."/>
            <person name="Evangelista C.C."/>
            <person name="Ferraz C."/>
            <person name="Ferriera S."/>
            <person name="Fleischmann W."/>
            <person name="Fosler C."/>
            <person name="Gabrielian A.E."/>
            <person name="Garg N.S."/>
            <person name="Gelbart W.M."/>
            <person name="Glasser K."/>
            <person name="Glodek A."/>
            <person name="Gong F."/>
            <person name="Gorrell J.H."/>
            <person name="Gu Z."/>
            <person name="Guan P."/>
            <person name="Harris M."/>
            <person name="Harris N.L."/>
            <person name="Harvey D."/>
            <person name="Heiman T.J."/>
            <person name="Hernandez J.R."/>
            <person name="Houck J."/>
            <person name="Hostin D."/>
            <person name="Houston K.A."/>
            <person name="Howland T.J."/>
            <person name="Wei M.H."/>
            <person name="Ibegwam C."/>
            <person name="Jalali M."/>
            <person name="Kalush F."/>
            <person name="Karpen G.H."/>
            <person name="Ke Z."/>
            <person name="Kennison J.A."/>
            <person name="Ketchum K.A."/>
            <person name="Kimmel B.E."/>
            <person name="Kodira C.D."/>
            <person name="Kraft C."/>
            <person name="Kravitz S."/>
            <person name="Kulp D."/>
            <person name="Lai Z."/>
            <person name="Lasko P."/>
            <person name="Lei Y."/>
            <person name="Levitsky A.A."/>
            <person name="Li J."/>
            <person name="Li Z."/>
            <person name="Liang Y."/>
            <person name="Lin X."/>
            <person name="Liu X."/>
            <person name="Mattei B."/>
            <person name="McIntosh T.C."/>
            <person name="McLeod M.P."/>
            <person name="McPherson D."/>
            <person name="Merkulov G."/>
            <person name="Milshina N.V."/>
            <person name="Mobarry C."/>
            <person name="Morris J."/>
            <person name="Moshrefi A."/>
            <person name="Mount S.M."/>
            <person name="Moy M."/>
            <person name="Murphy B."/>
            <person name="Murphy L."/>
            <person name="Muzny D.M."/>
            <person name="Nelson D.L."/>
            <person name="Nelson D.R."/>
            <person name="Nelson K.A."/>
            <person name="Nixon K."/>
            <person name="Nusskern D.R."/>
            <person name="Pacleb J.M."/>
            <person name="Palazzolo M."/>
            <person name="Pittman G.S."/>
            <person name="Pan S."/>
            <person name="Pollard J."/>
            <person name="Puri V."/>
            <person name="Reese M.G."/>
            <person name="Reinert K."/>
            <person name="Remington K."/>
            <person name="Saunders R.D."/>
            <person name="Scheeler F."/>
            <person name="Shen H."/>
            <person name="Shue B.C."/>
            <person name="Siden-Kiamos I."/>
            <person name="Simpson M."/>
            <person name="Skupski M.P."/>
            <person name="Smith T."/>
            <person name="Spier E."/>
            <person name="Spradling A.C."/>
            <person name="Stapleton M."/>
            <person name="Strong R."/>
            <person name="Sun E."/>
            <person name="Svirskas R."/>
            <person name="Tector C."/>
            <person name="Turner R."/>
            <person name="Venter E."/>
            <person name="Wang A.H."/>
            <person name="Wang X."/>
            <person name="Wang Z.Y."/>
            <person name="Wassarman D.A."/>
            <person name="Weinstock G.M."/>
            <person name="Weissenbach J."/>
            <person name="Williams S.M."/>
            <person name="WoodageT"/>
            <person name="Worley K.C."/>
            <person name="Wu D."/>
            <person name="Yang S."/>
            <person name="Yao Q.A."/>
            <person name="Ye J."/>
            <person name="Yeh R.F."/>
            <person name="Zaveri J.S."/>
            <person name="Zhan M."/>
            <person name="Zhang G."/>
            <person name="Zhao Q."/>
            <person name="Zheng L."/>
            <person name="Zheng X.H."/>
            <person name="Zhong F.N."/>
            <person name="Zhong W."/>
            <person name="Zhou X."/>
            <person name="Zhu S."/>
            <person name="Zhu X."/>
            <person name="Smith H.O."/>
            <person name="Gibbs R.A."/>
            <person name="Myers E.W."/>
            <person name="Rubin G.M."/>
            <person name="Venter J.C."/>
        </authorList>
    </citation>
    <scope>NUCLEOTIDE SEQUENCE [LARGE SCALE GENOMIC DNA]</scope>
    <source>
        <strain evidence="5">Berkeley</strain>
    </source>
</reference>
<gene>
    <name evidence="1" type="primary">Dmel\CG15578</name>
    <name evidence="1 4" type="ORF">CG15578</name>
    <name evidence="1" type="ORF">Dmel_CG15578</name>
</gene>